<feature type="region of interest" description="Disordered" evidence="1">
    <location>
        <begin position="13"/>
        <end position="39"/>
    </location>
</feature>
<reference evidence="2" key="2">
    <citation type="submission" date="2023-01" db="EMBL/GenBank/DDBJ databases">
        <authorList>
            <person name="Sun Q."/>
            <person name="Evtushenko L."/>
        </authorList>
    </citation>
    <scope>NUCLEOTIDE SEQUENCE</scope>
    <source>
        <strain evidence="2">VKM Ac-2007</strain>
    </source>
</reference>
<evidence type="ECO:0000313" key="3">
    <source>
        <dbReference type="Proteomes" id="UP001143474"/>
    </source>
</evidence>
<comment type="caution">
    <text evidence="2">The sequence shown here is derived from an EMBL/GenBank/DDBJ whole genome shotgun (WGS) entry which is preliminary data.</text>
</comment>
<evidence type="ECO:0000256" key="1">
    <source>
        <dbReference type="SAM" id="MobiDB-lite"/>
    </source>
</evidence>
<keyword evidence="3" id="KW-1185">Reference proteome</keyword>
<proteinExistence type="predicted"/>
<organism evidence="2 3">
    <name type="scientific">Streptosporangium carneum</name>
    <dbReference type="NCBI Taxonomy" id="47481"/>
    <lineage>
        <taxon>Bacteria</taxon>
        <taxon>Bacillati</taxon>
        <taxon>Actinomycetota</taxon>
        <taxon>Actinomycetes</taxon>
        <taxon>Streptosporangiales</taxon>
        <taxon>Streptosporangiaceae</taxon>
        <taxon>Streptosporangium</taxon>
    </lineage>
</organism>
<name>A0A9W6I596_9ACTN</name>
<dbReference type="Proteomes" id="UP001143474">
    <property type="component" value="Unassembled WGS sequence"/>
</dbReference>
<dbReference type="EMBL" id="BSEV01000015">
    <property type="protein sequence ID" value="GLK12330.1"/>
    <property type="molecule type" value="Genomic_DNA"/>
</dbReference>
<protein>
    <submittedName>
        <fullName evidence="2">Uncharacterized protein</fullName>
    </submittedName>
</protein>
<evidence type="ECO:0000313" key="2">
    <source>
        <dbReference type="EMBL" id="GLK12330.1"/>
    </source>
</evidence>
<sequence length="143" mass="15253">MFIFQKAAEAARRLGGGSDGRRRGAGAPGANSPERAFTGAVPRAALKQRMRGGLAGWTFRVRSLPVASSPRSRRFAGAGRPVSGRHDAVRVPPQWAGGGGCEATVRTRRFQMSGGVFGKEGDEKIHRPCSRPGPRAFLCPVER</sequence>
<gene>
    <name evidence="2" type="ORF">GCM10017600_57390</name>
</gene>
<dbReference type="AlphaFoldDB" id="A0A9W6I596"/>
<reference evidence="2" key="1">
    <citation type="journal article" date="2014" name="Int. J. Syst. Evol. Microbiol.">
        <title>Complete genome sequence of Corynebacterium casei LMG S-19264T (=DSM 44701T), isolated from a smear-ripened cheese.</title>
        <authorList>
            <consortium name="US DOE Joint Genome Institute (JGI-PGF)"/>
            <person name="Walter F."/>
            <person name="Albersmeier A."/>
            <person name="Kalinowski J."/>
            <person name="Ruckert C."/>
        </authorList>
    </citation>
    <scope>NUCLEOTIDE SEQUENCE</scope>
    <source>
        <strain evidence="2">VKM Ac-2007</strain>
    </source>
</reference>
<accession>A0A9W6I596</accession>
<feature type="region of interest" description="Disordered" evidence="1">
    <location>
        <begin position="68"/>
        <end position="101"/>
    </location>
</feature>